<keyword evidence="4" id="KW-0804">Transcription</keyword>
<evidence type="ECO:0000256" key="1">
    <source>
        <dbReference type="ARBA" id="ARBA00009437"/>
    </source>
</evidence>
<accession>A0A917Q1T9</accession>
<dbReference type="RefSeq" id="WP_188633949.1">
    <property type="nucleotide sequence ID" value="NZ_BMNQ01000062.1"/>
</dbReference>
<dbReference type="Gene3D" id="3.40.190.290">
    <property type="match status" value="1"/>
</dbReference>
<dbReference type="GO" id="GO:0005829">
    <property type="term" value="C:cytosol"/>
    <property type="evidence" value="ECO:0007669"/>
    <property type="project" value="TreeGrafter"/>
</dbReference>
<gene>
    <name evidence="6" type="ORF">GCM10007063_30250</name>
</gene>
<evidence type="ECO:0000256" key="4">
    <source>
        <dbReference type="ARBA" id="ARBA00023163"/>
    </source>
</evidence>
<dbReference type="Gene3D" id="1.10.10.10">
    <property type="entry name" value="Winged helix-like DNA-binding domain superfamily/Winged helix DNA-binding domain"/>
    <property type="match status" value="1"/>
</dbReference>
<dbReference type="InterPro" id="IPR036390">
    <property type="entry name" value="WH_DNA-bd_sf"/>
</dbReference>
<dbReference type="GO" id="GO:0003700">
    <property type="term" value="F:DNA-binding transcription factor activity"/>
    <property type="evidence" value="ECO:0007669"/>
    <property type="project" value="InterPro"/>
</dbReference>
<dbReference type="InterPro" id="IPR005119">
    <property type="entry name" value="LysR_subst-bd"/>
</dbReference>
<reference evidence="6" key="2">
    <citation type="submission" date="2020-09" db="EMBL/GenBank/DDBJ databases">
        <authorList>
            <person name="Sun Q."/>
            <person name="Ohkuma M."/>
        </authorList>
    </citation>
    <scope>NUCLEOTIDE SEQUENCE</scope>
    <source>
        <strain evidence="6">JCM 12580</strain>
    </source>
</reference>
<dbReference type="Pfam" id="PF03466">
    <property type="entry name" value="LysR_substrate"/>
    <property type="match status" value="1"/>
</dbReference>
<dbReference type="CDD" id="cd05466">
    <property type="entry name" value="PBP2_LTTR_substrate"/>
    <property type="match status" value="1"/>
</dbReference>
<evidence type="ECO:0000259" key="5">
    <source>
        <dbReference type="PROSITE" id="PS50931"/>
    </source>
</evidence>
<comment type="similarity">
    <text evidence="1">Belongs to the LysR transcriptional regulatory family.</text>
</comment>
<dbReference type="InterPro" id="IPR050950">
    <property type="entry name" value="HTH-type_LysR_regulators"/>
</dbReference>
<dbReference type="GO" id="GO:0003677">
    <property type="term" value="F:DNA binding"/>
    <property type="evidence" value="ECO:0007669"/>
    <property type="project" value="UniProtKB-KW"/>
</dbReference>
<dbReference type="FunFam" id="1.10.10.10:FF:000001">
    <property type="entry name" value="LysR family transcriptional regulator"/>
    <property type="match status" value="1"/>
</dbReference>
<evidence type="ECO:0000256" key="3">
    <source>
        <dbReference type="ARBA" id="ARBA00023125"/>
    </source>
</evidence>
<dbReference type="Pfam" id="PF00126">
    <property type="entry name" value="HTH_1"/>
    <property type="match status" value="1"/>
</dbReference>
<name>A0A917Q1T9_9BACI</name>
<dbReference type="SUPFAM" id="SSF53850">
    <property type="entry name" value="Periplasmic binding protein-like II"/>
    <property type="match status" value="1"/>
</dbReference>
<organism evidence="6 7">
    <name type="scientific">Lentibacillus kapialis</name>
    <dbReference type="NCBI Taxonomy" id="340214"/>
    <lineage>
        <taxon>Bacteria</taxon>
        <taxon>Bacillati</taxon>
        <taxon>Bacillota</taxon>
        <taxon>Bacilli</taxon>
        <taxon>Bacillales</taxon>
        <taxon>Bacillaceae</taxon>
        <taxon>Lentibacillus</taxon>
    </lineage>
</organism>
<dbReference type="Proteomes" id="UP000658382">
    <property type="component" value="Unassembled WGS sequence"/>
</dbReference>
<comment type="caution">
    <text evidence="6">The sequence shown here is derived from an EMBL/GenBank/DDBJ whole genome shotgun (WGS) entry which is preliminary data.</text>
</comment>
<reference evidence="6" key="1">
    <citation type="journal article" date="2014" name="Int. J. Syst. Evol. Microbiol.">
        <title>Complete genome sequence of Corynebacterium casei LMG S-19264T (=DSM 44701T), isolated from a smear-ripened cheese.</title>
        <authorList>
            <consortium name="US DOE Joint Genome Institute (JGI-PGF)"/>
            <person name="Walter F."/>
            <person name="Albersmeier A."/>
            <person name="Kalinowski J."/>
            <person name="Ruckert C."/>
        </authorList>
    </citation>
    <scope>NUCLEOTIDE SEQUENCE</scope>
    <source>
        <strain evidence="6">JCM 12580</strain>
    </source>
</reference>
<dbReference type="InterPro" id="IPR036388">
    <property type="entry name" value="WH-like_DNA-bd_sf"/>
</dbReference>
<dbReference type="PANTHER" id="PTHR30419:SF8">
    <property type="entry name" value="NITROGEN ASSIMILATION TRANSCRIPTIONAL ACTIVATOR-RELATED"/>
    <property type="match status" value="1"/>
</dbReference>
<evidence type="ECO:0000313" key="7">
    <source>
        <dbReference type="Proteomes" id="UP000658382"/>
    </source>
</evidence>
<dbReference type="PROSITE" id="PS50931">
    <property type="entry name" value="HTH_LYSR"/>
    <property type="match status" value="1"/>
</dbReference>
<keyword evidence="3" id="KW-0238">DNA-binding</keyword>
<keyword evidence="7" id="KW-1185">Reference proteome</keyword>
<dbReference type="EMBL" id="BMNQ01000062">
    <property type="protein sequence ID" value="GGK05812.1"/>
    <property type="molecule type" value="Genomic_DNA"/>
</dbReference>
<dbReference type="PANTHER" id="PTHR30419">
    <property type="entry name" value="HTH-TYPE TRANSCRIPTIONAL REGULATOR YBHD"/>
    <property type="match status" value="1"/>
</dbReference>
<protein>
    <submittedName>
        <fullName evidence="6">LysR family transcriptional regulator</fullName>
    </submittedName>
</protein>
<evidence type="ECO:0000256" key="2">
    <source>
        <dbReference type="ARBA" id="ARBA00023015"/>
    </source>
</evidence>
<keyword evidence="2" id="KW-0805">Transcription regulation</keyword>
<dbReference type="SUPFAM" id="SSF46785">
    <property type="entry name" value="Winged helix' DNA-binding domain"/>
    <property type="match status" value="1"/>
</dbReference>
<proteinExistence type="inferred from homology"/>
<feature type="domain" description="HTH lysR-type" evidence="5">
    <location>
        <begin position="1"/>
        <end position="58"/>
    </location>
</feature>
<dbReference type="PRINTS" id="PR00039">
    <property type="entry name" value="HTHLYSR"/>
</dbReference>
<dbReference type="InterPro" id="IPR000847">
    <property type="entry name" value="LysR_HTH_N"/>
</dbReference>
<evidence type="ECO:0000313" key="6">
    <source>
        <dbReference type="EMBL" id="GGK05812.1"/>
    </source>
</evidence>
<dbReference type="AlphaFoldDB" id="A0A917Q1T9"/>
<sequence length="301" mass="34513">MNIRDLRHFESVARNKKFIVAAEELHISQPSLSNTIKRLEKEMGYKLFERSTKELSLTEFGQIFNNYVQHLLSQFDNTIEELEEIKTSGGGKLKIGMIESFRYFMPQIIKRFKQIHPEMGIQIMEMSPVAIDESLENYDIHLGITSSIKSNENLKYSSILQEQLSLAIPMDHKLSNLNNINIIDLKEETLIHSLSGFGIRKTIVDACNAAGFKPHILYETESLEMASDLVENGIGVSVMPDSYLKSSPNKKINIINFEDNIYTRAVYIAYHSQRYLPSSFHDFLLIIEELLIKNADTCNIE</sequence>